<comment type="caution">
    <text evidence="2">The sequence shown here is derived from an EMBL/GenBank/DDBJ whole genome shotgun (WGS) entry which is preliminary data.</text>
</comment>
<protein>
    <submittedName>
        <fullName evidence="2">Uncharacterized protein</fullName>
    </submittedName>
</protein>
<reference evidence="2 3" key="1">
    <citation type="submission" date="2020-10" db="EMBL/GenBank/DDBJ databases">
        <title>The Coptis chinensis genome and diversification of protoberbering-type alkaloids.</title>
        <authorList>
            <person name="Wang B."/>
            <person name="Shu S."/>
            <person name="Song C."/>
            <person name="Liu Y."/>
        </authorList>
    </citation>
    <scope>NUCLEOTIDE SEQUENCE [LARGE SCALE GENOMIC DNA]</scope>
    <source>
        <strain evidence="2">HL-2020</strain>
        <tissue evidence="2">Leaf</tissue>
    </source>
</reference>
<evidence type="ECO:0000313" key="2">
    <source>
        <dbReference type="EMBL" id="KAF9592262.1"/>
    </source>
</evidence>
<evidence type="ECO:0000313" key="3">
    <source>
        <dbReference type="Proteomes" id="UP000631114"/>
    </source>
</evidence>
<gene>
    <name evidence="2" type="ORF">IFM89_013203</name>
</gene>
<proteinExistence type="predicted"/>
<keyword evidence="3" id="KW-1185">Reference proteome</keyword>
<accession>A0A835H5Q3</accession>
<dbReference type="EMBL" id="JADFTS010000008">
    <property type="protein sequence ID" value="KAF9592262.1"/>
    <property type="molecule type" value="Genomic_DNA"/>
</dbReference>
<sequence>MLGVVQASNSMGDKHSDVGTDRSIFVGDLADVSDTLLQETFASKYSSVKGAKVLLTQPLAVQRVMDSVRASPNVEASQNSGKVLEFSLATLCKAIAIWYVQMG</sequence>
<dbReference type="OrthoDB" id="1912238at2759"/>
<dbReference type="AlphaFoldDB" id="A0A835H5Q3"/>
<organism evidence="2 3">
    <name type="scientific">Coptis chinensis</name>
    <dbReference type="NCBI Taxonomy" id="261450"/>
    <lineage>
        <taxon>Eukaryota</taxon>
        <taxon>Viridiplantae</taxon>
        <taxon>Streptophyta</taxon>
        <taxon>Embryophyta</taxon>
        <taxon>Tracheophyta</taxon>
        <taxon>Spermatophyta</taxon>
        <taxon>Magnoliopsida</taxon>
        <taxon>Ranunculales</taxon>
        <taxon>Ranunculaceae</taxon>
        <taxon>Coptidoideae</taxon>
        <taxon>Coptis</taxon>
    </lineage>
</organism>
<name>A0A835H5Q3_9MAGN</name>
<dbReference type="InterPro" id="IPR050825">
    <property type="entry name" value="RBM42_RBP45_47-like"/>
</dbReference>
<keyword evidence="1" id="KW-0694">RNA-binding</keyword>
<dbReference type="GO" id="GO:0003729">
    <property type="term" value="F:mRNA binding"/>
    <property type="evidence" value="ECO:0007669"/>
    <property type="project" value="InterPro"/>
</dbReference>
<evidence type="ECO:0000256" key="1">
    <source>
        <dbReference type="ARBA" id="ARBA00022884"/>
    </source>
</evidence>
<dbReference type="Proteomes" id="UP000631114">
    <property type="component" value="Unassembled WGS sequence"/>
</dbReference>
<dbReference type="PANTHER" id="PTHR47640">
    <property type="entry name" value="TRNA SELENOCYSTEINE 1-ASSOCIATED PROTEIN 1-RELATED-RELATED"/>
    <property type="match status" value="1"/>
</dbReference>
<dbReference type="PANTHER" id="PTHR47640:SF16">
    <property type="entry name" value="POLYADENYLATE-BINDING PROTEIN RBP47C-RELATED"/>
    <property type="match status" value="1"/>
</dbReference>
<dbReference type="GO" id="GO:0005829">
    <property type="term" value="C:cytosol"/>
    <property type="evidence" value="ECO:0007669"/>
    <property type="project" value="TreeGrafter"/>
</dbReference>